<keyword evidence="12 16" id="KW-0472">Membrane</keyword>
<evidence type="ECO:0000259" key="17">
    <source>
        <dbReference type="PROSITE" id="PS50125"/>
    </source>
</evidence>
<dbReference type="EMBL" id="DS114305">
    <property type="protein sequence ID" value="EAX88479.1"/>
    <property type="molecule type" value="Genomic_DNA"/>
</dbReference>
<dbReference type="SUPFAM" id="SSF55073">
    <property type="entry name" value="Nucleotide cyclase"/>
    <property type="match status" value="1"/>
</dbReference>
<evidence type="ECO:0000256" key="16">
    <source>
        <dbReference type="SAM" id="Phobius"/>
    </source>
</evidence>
<accession>A2G2Z5</accession>
<feature type="transmembrane region" description="Helical" evidence="16">
    <location>
        <begin position="1040"/>
        <end position="1063"/>
    </location>
</feature>
<reference evidence="18" key="2">
    <citation type="journal article" date="2007" name="Science">
        <title>Draft genome sequence of the sexually transmitted pathogen Trichomonas vaginalis.</title>
        <authorList>
            <person name="Carlton J.M."/>
            <person name="Hirt R.P."/>
            <person name="Silva J.C."/>
            <person name="Delcher A.L."/>
            <person name="Schatz M."/>
            <person name="Zhao Q."/>
            <person name="Wortman J.R."/>
            <person name="Bidwell S.L."/>
            <person name="Alsmark U.C.M."/>
            <person name="Besteiro S."/>
            <person name="Sicheritz-Ponten T."/>
            <person name="Noel C.J."/>
            <person name="Dacks J.B."/>
            <person name="Foster P.G."/>
            <person name="Simillion C."/>
            <person name="Van de Peer Y."/>
            <person name="Miranda-Saavedra D."/>
            <person name="Barton G.J."/>
            <person name="Westrop G.D."/>
            <person name="Mueller S."/>
            <person name="Dessi D."/>
            <person name="Fiori P.L."/>
            <person name="Ren Q."/>
            <person name="Paulsen I."/>
            <person name="Zhang H."/>
            <person name="Bastida-Corcuera F.D."/>
            <person name="Simoes-Barbosa A."/>
            <person name="Brown M.T."/>
            <person name="Hayes R.D."/>
            <person name="Mukherjee M."/>
            <person name="Okumura C.Y."/>
            <person name="Schneider R."/>
            <person name="Smith A.J."/>
            <person name="Vanacova S."/>
            <person name="Villalvazo M."/>
            <person name="Haas B.J."/>
            <person name="Pertea M."/>
            <person name="Feldblyum T.V."/>
            <person name="Utterback T.R."/>
            <person name="Shu C.L."/>
            <person name="Osoegawa K."/>
            <person name="de Jong P.J."/>
            <person name="Hrdy I."/>
            <person name="Horvathova L."/>
            <person name="Zubacova Z."/>
            <person name="Dolezal P."/>
            <person name="Malik S.B."/>
            <person name="Logsdon J.M. Jr."/>
            <person name="Henze K."/>
            <person name="Gupta A."/>
            <person name="Wang C.C."/>
            <person name="Dunne R.L."/>
            <person name="Upcroft J.A."/>
            <person name="Upcroft P."/>
            <person name="White O."/>
            <person name="Salzberg S.L."/>
            <person name="Tang P."/>
            <person name="Chiu C.-H."/>
            <person name="Lee Y.-S."/>
            <person name="Embley T.M."/>
            <person name="Coombs G.H."/>
            <person name="Mottram J.C."/>
            <person name="Tachezy J."/>
            <person name="Fraser-Liggett C.M."/>
            <person name="Johnson P.J."/>
        </authorList>
    </citation>
    <scope>NUCLEOTIDE SEQUENCE [LARGE SCALE GENOMIC DNA]</scope>
    <source>
        <strain evidence="18">G3</strain>
    </source>
</reference>
<feature type="domain" description="Guanylate cyclase" evidence="17">
    <location>
        <begin position="1331"/>
        <end position="1462"/>
    </location>
</feature>
<dbReference type="eggNOG" id="KOG3619">
    <property type="taxonomic scope" value="Eukaryota"/>
</dbReference>
<evidence type="ECO:0000256" key="7">
    <source>
        <dbReference type="ARBA" id="ARBA00022741"/>
    </source>
</evidence>
<dbReference type="VEuPathDB" id="TrichDB:TVAGG3_0289900"/>
<evidence type="ECO:0000256" key="15">
    <source>
        <dbReference type="SAM" id="MobiDB-lite"/>
    </source>
</evidence>
<keyword evidence="19" id="KW-1185">Reference proteome</keyword>
<evidence type="ECO:0000256" key="1">
    <source>
        <dbReference type="ARBA" id="ARBA00001593"/>
    </source>
</evidence>
<reference evidence="18" key="1">
    <citation type="submission" date="2006-10" db="EMBL/GenBank/DDBJ databases">
        <authorList>
            <person name="Amadeo P."/>
            <person name="Zhao Q."/>
            <person name="Wortman J."/>
            <person name="Fraser-Liggett C."/>
            <person name="Carlton J."/>
        </authorList>
    </citation>
    <scope>NUCLEOTIDE SEQUENCE</scope>
    <source>
        <strain evidence="18">G3</strain>
    </source>
</reference>
<sequence length="1514" mass="174291">MSEPVFGEESRCFDLYKSSNAYNSSEKLPKFIHFFRGVLLIIMFATYNWGCFYPMNDKSGATTVLKACAEFFLARMFLPPKSYSYILFSIAFFEISIFFYVLIFRTSLLLHKKVSYAVRLIIESSSPIFLLVTAGNFEQEMHLLIYDKQIDYAGSIFCGLALLMFLFLYWFDTHSSSNTIYVQDMPCRGLDTYPSFFSVIYVSCSMQLQLLYPKYDRKAFIIMSSFIILGEIYQFIILISSPYVSQLFTAFVFTSSLYGFLYNVFFLIYNIFQLNTSTDLVIAAFMLLFISYLSSLAITSKVCYATENFDASILYKSKNDAMEELSDLDLDEPTYFSYDLANSKKTIRVLRRMMFTLEPKTAEFAKFCILYSENIKVKLESYRCLLLIHRQDMFNHQDLLDLPLKKVPFSHRQMLYDMKKEVTFLDQYDKLDEGTINDLKNDLYQIRVALFGIIDSICTDTQTHLREILHKFNTERHNFEDHAFSKLLQTPDSYHISMLISKYYEDILHRADLAMRWREYGNSLNNPNSELQTKVEKLSKRHSKLDTTKAEGLYSILKTISSLSFWGLMTTLIIMAISLLILLITSLYPDSINPIMNSDFVNLFTLLSLISFKPQAEISKLLASTMASQDSYYEPFNVSIRNLKMEDLLKYQTFELINSIDVTLQDIRRDIADNVLGYWDQTAIKDFSNLTIRFEYAKFDAGQNFETSLYENNSRIINNFLERYNVLTFTIPILLNQIPDIVNSMEKRKIVTFQFYIISLAVILIEIIICMVFLVFRRKKEMTYYWEALLSIDVKKLTQMRSSLMNGENLVQEHNLLTSSTDSDNLLGSDEIESSGSNTSNSTETTQRTKFDPINEVDDVSNIKFCLGSPLSNVNLSVYAFLAILGSLIVFIGYPYTIIEFLRATSYLLDDTSDLVSATTHCMQLITLYAALNFTVTDNDTKSDMETMITTQQILLSNFSFEVLTDTKGTDLYTNTADIYKLINTIKELINETISITNQEVDKENLLNLTEYVYSNLSNSIYDYYENSTDSFNRTLHKVYVIKIVLSVLLFLSVFSFICLGLYRSYVIYDEDVAYKSILMLLQEKDLSMLTKLNELLNPVKSLTINRNTNDDQEISRKIFTTTTSSVFLLNSDFVIQDVNASGCQLLKRKKMNIIQSNMRSFIVKPSKNDIFRDGYYAMKNYIKRLIDTSGVSASKDNVFNLLVRSDDARITPVFVTVVNLTSVEVWDRSMCFGFIMNDCSEYSQKEQRYLEARQKISKLLNDILPPIIAMRLISKSEQRERAISSDQFPCLMTRTRHRSVRFDSTDASSINASQNRRKEDQLISRVDKATVIFIGITNFVSWCNKQSHTEIMERLEIISTLLDSTLTQFPTLTKIKTINGVYMAAAGLFNEVTDKTLEHEAVQFAYEGGKKILEQQFFQQNSMSLVIGINTGGPIISGVLGTDKPFFDVWGDAVNVAARLETSADPNTMQMNYETTLGLPKDAFKIRERHGLKLKGKEGLFTAYVIDLVDKKE</sequence>
<keyword evidence="7" id="KW-0547">Nucleotide-binding</keyword>
<name>A2G2Z5_TRIV3</name>
<dbReference type="InParanoid" id="A2G2Z5"/>
<evidence type="ECO:0000256" key="8">
    <source>
        <dbReference type="ARBA" id="ARBA00022840"/>
    </source>
</evidence>
<dbReference type="OrthoDB" id="60033at2759"/>
<keyword evidence="5 16" id="KW-0812">Transmembrane</keyword>
<feature type="transmembrane region" description="Helical" evidence="16">
    <location>
        <begin position="280"/>
        <end position="298"/>
    </location>
</feature>
<feature type="transmembrane region" description="Helical" evidence="16">
    <location>
        <begin position="149"/>
        <end position="171"/>
    </location>
</feature>
<proteinExistence type="inferred from homology"/>
<dbReference type="SMART" id="SM00044">
    <property type="entry name" value="CYCc"/>
    <property type="match status" value="1"/>
</dbReference>
<evidence type="ECO:0000256" key="12">
    <source>
        <dbReference type="ARBA" id="ARBA00023136"/>
    </source>
</evidence>
<keyword evidence="13 14" id="KW-0456">Lyase</keyword>
<evidence type="ECO:0000256" key="13">
    <source>
        <dbReference type="ARBA" id="ARBA00023239"/>
    </source>
</evidence>
<evidence type="ECO:0000256" key="9">
    <source>
        <dbReference type="ARBA" id="ARBA00022842"/>
    </source>
</evidence>
<dbReference type="STRING" id="5722.A2G2Z5"/>
<keyword evidence="11" id="KW-0115">cAMP biosynthesis</keyword>
<feature type="transmembrane region" description="Helical" evidence="16">
    <location>
        <begin position="878"/>
        <end position="899"/>
    </location>
</feature>
<dbReference type="Pfam" id="PF00211">
    <property type="entry name" value="Guanylate_cyc"/>
    <property type="match status" value="1"/>
</dbReference>
<evidence type="ECO:0000256" key="5">
    <source>
        <dbReference type="ARBA" id="ARBA00022692"/>
    </source>
</evidence>
<dbReference type="SMR" id="A2G2Z5"/>
<evidence type="ECO:0000256" key="10">
    <source>
        <dbReference type="ARBA" id="ARBA00022989"/>
    </source>
</evidence>
<comment type="similarity">
    <text evidence="14">Belongs to the adenylyl cyclase class-4/guanylyl cyclase family.</text>
</comment>
<comment type="subcellular location">
    <subcellularLocation>
        <location evidence="3">Membrane</location>
        <topology evidence="3">Multi-pass membrane protein</topology>
    </subcellularLocation>
</comment>
<dbReference type="PANTHER" id="PTHR45627:SF12">
    <property type="entry name" value="ADENYLATE CYCLASE TYPE 2"/>
    <property type="match status" value="1"/>
</dbReference>
<keyword evidence="9" id="KW-0460">Magnesium</keyword>
<dbReference type="Proteomes" id="UP000001542">
    <property type="component" value="Unassembled WGS sequence"/>
</dbReference>
<comment type="cofactor">
    <cofactor evidence="2">
        <name>Mg(2+)</name>
        <dbReference type="ChEBI" id="CHEBI:18420"/>
    </cofactor>
</comment>
<gene>
    <name evidence="18" type="ORF">TVAG_042630</name>
</gene>
<dbReference type="InterPro" id="IPR001054">
    <property type="entry name" value="A/G_cyclase"/>
</dbReference>
<dbReference type="PROSITE" id="PS00452">
    <property type="entry name" value="GUANYLATE_CYCLASE_1"/>
    <property type="match status" value="1"/>
</dbReference>
<feature type="region of interest" description="Disordered" evidence="15">
    <location>
        <begin position="821"/>
        <end position="850"/>
    </location>
</feature>
<dbReference type="InterPro" id="IPR018297">
    <property type="entry name" value="A/G_cyclase_CS"/>
</dbReference>
<dbReference type="PROSITE" id="PS50125">
    <property type="entry name" value="GUANYLATE_CYCLASE_2"/>
    <property type="match status" value="1"/>
</dbReference>
<dbReference type="EC" id="4.6.1.1" evidence="4"/>
<feature type="transmembrane region" description="Helical" evidence="16">
    <location>
        <begin position="85"/>
        <end position="104"/>
    </location>
</feature>
<keyword evidence="8" id="KW-0067">ATP-binding</keyword>
<comment type="catalytic activity">
    <reaction evidence="1">
        <text>ATP = 3',5'-cyclic AMP + diphosphate</text>
        <dbReference type="Rhea" id="RHEA:15389"/>
        <dbReference type="ChEBI" id="CHEBI:30616"/>
        <dbReference type="ChEBI" id="CHEBI:33019"/>
        <dbReference type="ChEBI" id="CHEBI:58165"/>
        <dbReference type="EC" id="4.6.1.1"/>
    </reaction>
</comment>
<feature type="compositionally biased region" description="Low complexity" evidence="15">
    <location>
        <begin position="821"/>
        <end position="846"/>
    </location>
</feature>
<dbReference type="GO" id="GO:0007189">
    <property type="term" value="P:adenylate cyclase-activating G protein-coupled receptor signaling pathway"/>
    <property type="evidence" value="ECO:0000318"/>
    <property type="project" value="GO_Central"/>
</dbReference>
<feature type="transmembrane region" description="Helical" evidence="16">
    <location>
        <begin position="755"/>
        <end position="776"/>
    </location>
</feature>
<evidence type="ECO:0000256" key="14">
    <source>
        <dbReference type="RuleBase" id="RU000405"/>
    </source>
</evidence>
<dbReference type="GO" id="GO:0006171">
    <property type="term" value="P:cAMP biosynthetic process"/>
    <property type="evidence" value="ECO:0000318"/>
    <property type="project" value="GO_Central"/>
</dbReference>
<protein>
    <recommendedName>
        <fullName evidence="4">adenylate cyclase</fullName>
        <ecNumber evidence="4">4.6.1.1</ecNumber>
    </recommendedName>
</protein>
<dbReference type="InterPro" id="IPR029787">
    <property type="entry name" value="Nucleotide_cyclase"/>
</dbReference>
<dbReference type="GO" id="GO:0005524">
    <property type="term" value="F:ATP binding"/>
    <property type="evidence" value="ECO:0007669"/>
    <property type="project" value="UniProtKB-KW"/>
</dbReference>
<feature type="transmembrane region" description="Helical" evidence="16">
    <location>
        <begin position="193"/>
        <end position="212"/>
    </location>
</feature>
<keyword evidence="10 16" id="KW-1133">Transmembrane helix</keyword>
<evidence type="ECO:0000313" key="19">
    <source>
        <dbReference type="Proteomes" id="UP000001542"/>
    </source>
</evidence>
<dbReference type="CDD" id="cd07302">
    <property type="entry name" value="CHD"/>
    <property type="match status" value="1"/>
</dbReference>
<organism evidence="18 19">
    <name type="scientific">Trichomonas vaginalis (strain ATCC PRA-98 / G3)</name>
    <dbReference type="NCBI Taxonomy" id="412133"/>
    <lineage>
        <taxon>Eukaryota</taxon>
        <taxon>Metamonada</taxon>
        <taxon>Parabasalia</taxon>
        <taxon>Trichomonadida</taxon>
        <taxon>Trichomonadidae</taxon>
        <taxon>Trichomonas</taxon>
    </lineage>
</organism>
<dbReference type="Gene3D" id="3.30.450.20">
    <property type="entry name" value="PAS domain"/>
    <property type="match status" value="1"/>
</dbReference>
<dbReference type="Gene3D" id="3.30.70.1230">
    <property type="entry name" value="Nucleotide cyclase"/>
    <property type="match status" value="1"/>
</dbReference>
<feature type="transmembrane region" description="Helical" evidence="16">
    <location>
        <begin position="31"/>
        <end position="50"/>
    </location>
</feature>
<evidence type="ECO:0000256" key="2">
    <source>
        <dbReference type="ARBA" id="ARBA00001946"/>
    </source>
</evidence>
<feature type="transmembrane region" description="Helical" evidence="16">
    <location>
        <begin position="565"/>
        <end position="588"/>
    </location>
</feature>
<feature type="transmembrane region" description="Helical" evidence="16">
    <location>
        <begin position="219"/>
        <end position="241"/>
    </location>
</feature>
<dbReference type="GO" id="GO:0004016">
    <property type="term" value="F:adenylate cyclase activity"/>
    <property type="evidence" value="ECO:0000318"/>
    <property type="project" value="GO_Central"/>
</dbReference>
<dbReference type="VEuPathDB" id="TrichDB:TVAG_042630"/>
<evidence type="ECO:0000256" key="3">
    <source>
        <dbReference type="ARBA" id="ARBA00004141"/>
    </source>
</evidence>
<evidence type="ECO:0000256" key="6">
    <source>
        <dbReference type="ARBA" id="ARBA00022723"/>
    </source>
</evidence>
<evidence type="ECO:0000256" key="11">
    <source>
        <dbReference type="ARBA" id="ARBA00022998"/>
    </source>
</evidence>
<dbReference type="GO" id="GO:0005886">
    <property type="term" value="C:plasma membrane"/>
    <property type="evidence" value="ECO:0000318"/>
    <property type="project" value="GO_Central"/>
</dbReference>
<evidence type="ECO:0000313" key="18">
    <source>
        <dbReference type="EMBL" id="EAX88479.1"/>
    </source>
</evidence>
<dbReference type="PANTHER" id="PTHR45627">
    <property type="entry name" value="ADENYLATE CYCLASE TYPE 1"/>
    <property type="match status" value="1"/>
</dbReference>
<keyword evidence="6" id="KW-0479">Metal-binding</keyword>
<dbReference type="GO" id="GO:0046872">
    <property type="term" value="F:metal ion binding"/>
    <property type="evidence" value="ECO:0007669"/>
    <property type="project" value="UniProtKB-KW"/>
</dbReference>
<dbReference type="GO" id="GO:0035556">
    <property type="term" value="P:intracellular signal transduction"/>
    <property type="evidence" value="ECO:0007669"/>
    <property type="project" value="InterPro"/>
</dbReference>
<evidence type="ECO:0000256" key="4">
    <source>
        <dbReference type="ARBA" id="ARBA00012201"/>
    </source>
</evidence>
<feature type="transmembrane region" description="Helical" evidence="16">
    <location>
        <begin position="247"/>
        <end position="268"/>
    </location>
</feature>